<accession>A0A8J3DET8</accession>
<evidence type="ECO:0000256" key="3">
    <source>
        <dbReference type="ARBA" id="ARBA00005745"/>
    </source>
</evidence>
<comment type="subcellular location">
    <subcellularLocation>
        <location evidence="2">Cell inner membrane</location>
        <topology evidence="2">Multi-pass membrane protein</topology>
    </subcellularLocation>
    <subcellularLocation>
        <location evidence="11">Cell membrane</location>
        <topology evidence="11">Multi-pass membrane protein</topology>
    </subcellularLocation>
</comment>
<evidence type="ECO:0000256" key="10">
    <source>
        <dbReference type="ARBA" id="ARBA00030750"/>
    </source>
</evidence>
<evidence type="ECO:0000256" key="12">
    <source>
        <dbReference type="SAM" id="MobiDB-lite"/>
    </source>
</evidence>
<dbReference type="PANTHER" id="PTHR30012:SF0">
    <property type="entry name" value="TYPE II SECRETION SYSTEM PROTEIN F-RELATED"/>
    <property type="match status" value="1"/>
</dbReference>
<dbReference type="RefSeq" id="WP_189510842.1">
    <property type="nucleotide sequence ID" value="NZ_BMXG01000001.1"/>
</dbReference>
<dbReference type="AlphaFoldDB" id="A0A8J3DET8"/>
<evidence type="ECO:0000256" key="13">
    <source>
        <dbReference type="SAM" id="Phobius"/>
    </source>
</evidence>
<keyword evidence="4 11" id="KW-0813">Transport</keyword>
<sequence length="423" mass="45821">MAKFSYTAIDPSGKQKSGAIDAASEEDAQSKLSGMGLMVSKISQQADTSKKSRRAASAANTGGKKSGGFRFGPIINQENLTIFTRQMATLLQAGLPLLRSIEVMIRQEKNPAFKDVLVQIADNVRSGNNFSDGLAQHPKIFKPLFINMIKAGEAGGVLDVVLTRLAKFMEKDLKTRKKIQSAMIYPAVIISVAMIIVLGLLMFIVPKFQEIFETMLKGQPMPALTRFVIDAGNVVKPTGFIDALIKIVVAVGLFFLARFLISTGPGQKAKDWLALNTPKVGELVSKAAISRFTRTFGTLLSSGVPILQALNITRDVIGNSRIASALDRVHDRVRDGESLATPLEQQKIFPTMVTSMIDVGEETGELAEMLNRIADNYDEDVDNAVNSITSIIEPIMIIFLAVIVGTIVIALFLPIIGIIQGLT</sequence>
<feature type="region of interest" description="Disordered" evidence="12">
    <location>
        <begin position="1"/>
        <end position="27"/>
    </location>
</feature>
<protein>
    <recommendedName>
        <fullName evidence="10">General secretion pathway protein F</fullName>
    </recommendedName>
</protein>
<evidence type="ECO:0000313" key="15">
    <source>
        <dbReference type="EMBL" id="GHB90476.1"/>
    </source>
</evidence>
<keyword evidence="6" id="KW-0997">Cell inner membrane</keyword>
<evidence type="ECO:0000256" key="8">
    <source>
        <dbReference type="ARBA" id="ARBA00022989"/>
    </source>
</evidence>
<feature type="region of interest" description="Disordered" evidence="12">
    <location>
        <begin position="43"/>
        <end position="64"/>
    </location>
</feature>
<keyword evidence="5" id="KW-1003">Cell membrane</keyword>
<organism evidence="15 16">
    <name type="scientific">Cerasicoccus arenae</name>
    <dbReference type="NCBI Taxonomy" id="424488"/>
    <lineage>
        <taxon>Bacteria</taxon>
        <taxon>Pseudomonadati</taxon>
        <taxon>Verrucomicrobiota</taxon>
        <taxon>Opitutia</taxon>
        <taxon>Puniceicoccales</taxon>
        <taxon>Cerasicoccaceae</taxon>
        <taxon>Cerasicoccus</taxon>
    </lineage>
</organism>
<keyword evidence="8 13" id="KW-1133">Transmembrane helix</keyword>
<evidence type="ECO:0000313" key="16">
    <source>
        <dbReference type="Proteomes" id="UP000642829"/>
    </source>
</evidence>
<evidence type="ECO:0000259" key="14">
    <source>
        <dbReference type="Pfam" id="PF00482"/>
    </source>
</evidence>
<evidence type="ECO:0000256" key="2">
    <source>
        <dbReference type="ARBA" id="ARBA00004429"/>
    </source>
</evidence>
<dbReference type="PRINTS" id="PR00812">
    <property type="entry name" value="BCTERIALGSPF"/>
</dbReference>
<dbReference type="FunFam" id="1.20.81.30:FF:000001">
    <property type="entry name" value="Type II secretion system protein F"/>
    <property type="match status" value="2"/>
</dbReference>
<keyword evidence="16" id="KW-1185">Reference proteome</keyword>
<comment type="caution">
    <text evidence="15">The sequence shown here is derived from an EMBL/GenBank/DDBJ whole genome shotgun (WGS) entry which is preliminary data.</text>
</comment>
<dbReference type="InterPro" id="IPR042094">
    <property type="entry name" value="T2SS_GspF_sf"/>
</dbReference>
<keyword evidence="7 11" id="KW-0812">Transmembrane</keyword>
<evidence type="ECO:0000256" key="5">
    <source>
        <dbReference type="ARBA" id="ARBA00022475"/>
    </source>
</evidence>
<dbReference type="InterPro" id="IPR018076">
    <property type="entry name" value="T2SS_GspF_dom"/>
</dbReference>
<gene>
    <name evidence="15" type="primary">pilC</name>
    <name evidence="15" type="ORF">GCM10007047_01530</name>
</gene>
<dbReference type="PROSITE" id="PS00874">
    <property type="entry name" value="T2SP_F"/>
    <property type="match status" value="1"/>
</dbReference>
<dbReference type="GO" id="GO:0005886">
    <property type="term" value="C:plasma membrane"/>
    <property type="evidence" value="ECO:0007669"/>
    <property type="project" value="UniProtKB-SubCell"/>
</dbReference>
<feature type="domain" description="Type II secretion system protein GspF" evidence="14">
    <location>
        <begin position="292"/>
        <end position="414"/>
    </location>
</feature>
<evidence type="ECO:0000256" key="7">
    <source>
        <dbReference type="ARBA" id="ARBA00022692"/>
    </source>
</evidence>
<comment type="similarity">
    <text evidence="3 11">Belongs to the GSP F family.</text>
</comment>
<reference evidence="15" key="1">
    <citation type="journal article" date="2014" name="Int. J. Syst. Evol. Microbiol.">
        <title>Complete genome sequence of Corynebacterium casei LMG S-19264T (=DSM 44701T), isolated from a smear-ripened cheese.</title>
        <authorList>
            <consortium name="US DOE Joint Genome Institute (JGI-PGF)"/>
            <person name="Walter F."/>
            <person name="Albersmeier A."/>
            <person name="Kalinowski J."/>
            <person name="Ruckert C."/>
        </authorList>
    </citation>
    <scope>NUCLEOTIDE SEQUENCE</scope>
    <source>
        <strain evidence="15">KCTC 12870</strain>
    </source>
</reference>
<proteinExistence type="inferred from homology"/>
<dbReference type="EMBL" id="BMXG01000001">
    <property type="protein sequence ID" value="GHB90476.1"/>
    <property type="molecule type" value="Genomic_DNA"/>
</dbReference>
<reference evidence="15" key="2">
    <citation type="submission" date="2020-09" db="EMBL/GenBank/DDBJ databases">
        <authorList>
            <person name="Sun Q."/>
            <person name="Kim S."/>
        </authorList>
    </citation>
    <scope>NUCLEOTIDE SEQUENCE</scope>
    <source>
        <strain evidence="15">KCTC 12870</strain>
    </source>
</reference>
<dbReference type="Gene3D" id="1.20.81.30">
    <property type="entry name" value="Type II secretion system (T2SS), domain F"/>
    <property type="match status" value="2"/>
</dbReference>
<comment type="function">
    <text evidence="1">Component of the type II secretion system inner membrane complex required for the energy-dependent secretion of extracellular factors such as proteases and toxins from the periplasm.</text>
</comment>
<dbReference type="PANTHER" id="PTHR30012">
    <property type="entry name" value="GENERAL SECRETION PATHWAY PROTEIN"/>
    <property type="match status" value="1"/>
</dbReference>
<evidence type="ECO:0000256" key="11">
    <source>
        <dbReference type="RuleBase" id="RU003923"/>
    </source>
</evidence>
<evidence type="ECO:0000256" key="6">
    <source>
        <dbReference type="ARBA" id="ARBA00022519"/>
    </source>
</evidence>
<feature type="transmembrane region" description="Helical" evidence="13">
    <location>
        <begin position="183"/>
        <end position="205"/>
    </location>
</feature>
<dbReference type="Proteomes" id="UP000642829">
    <property type="component" value="Unassembled WGS sequence"/>
</dbReference>
<dbReference type="Pfam" id="PF00482">
    <property type="entry name" value="T2SSF"/>
    <property type="match status" value="2"/>
</dbReference>
<feature type="transmembrane region" description="Helical" evidence="13">
    <location>
        <begin position="397"/>
        <end position="419"/>
    </location>
</feature>
<keyword evidence="9 13" id="KW-0472">Membrane</keyword>
<dbReference type="InterPro" id="IPR001992">
    <property type="entry name" value="T2SS_GspF/T4SS_PilC_CS"/>
</dbReference>
<evidence type="ECO:0000256" key="1">
    <source>
        <dbReference type="ARBA" id="ARBA00002684"/>
    </source>
</evidence>
<evidence type="ECO:0000256" key="9">
    <source>
        <dbReference type="ARBA" id="ARBA00023136"/>
    </source>
</evidence>
<feature type="transmembrane region" description="Helical" evidence="13">
    <location>
        <begin position="243"/>
        <end position="261"/>
    </location>
</feature>
<evidence type="ECO:0000256" key="4">
    <source>
        <dbReference type="ARBA" id="ARBA00022448"/>
    </source>
</evidence>
<dbReference type="GO" id="GO:0009306">
    <property type="term" value="P:protein secretion"/>
    <property type="evidence" value="ECO:0007669"/>
    <property type="project" value="InterPro"/>
</dbReference>
<name>A0A8J3DET8_9BACT</name>
<dbReference type="InterPro" id="IPR003004">
    <property type="entry name" value="GspF/PilC"/>
</dbReference>
<feature type="domain" description="Type II secretion system protein GspF" evidence="14">
    <location>
        <begin position="83"/>
        <end position="206"/>
    </location>
</feature>